<comment type="caution">
    <text evidence="8">The sequence shown here is derived from an EMBL/GenBank/DDBJ whole genome shotgun (WGS) entry which is preliminary data.</text>
</comment>
<proteinExistence type="inferred from homology"/>
<reference evidence="8" key="1">
    <citation type="journal article" date="2020" name="mSystems">
        <title>Genome- and Community-Level Interaction Insights into Carbon Utilization and Element Cycling Functions of Hydrothermarchaeota in Hydrothermal Sediment.</title>
        <authorList>
            <person name="Zhou Z."/>
            <person name="Liu Y."/>
            <person name="Xu W."/>
            <person name="Pan J."/>
            <person name="Luo Z.H."/>
            <person name="Li M."/>
        </authorList>
    </citation>
    <scope>NUCLEOTIDE SEQUENCE [LARGE SCALE GENOMIC DNA]</scope>
    <source>
        <strain evidence="8">SpSt-1233</strain>
    </source>
</reference>
<dbReference type="Proteomes" id="UP000886069">
    <property type="component" value="Unassembled WGS sequence"/>
</dbReference>
<feature type="chain" id="PRO_5030874031" evidence="5">
    <location>
        <begin position="21"/>
        <end position="907"/>
    </location>
</feature>
<dbReference type="Gene3D" id="2.40.170.20">
    <property type="entry name" value="TonB-dependent receptor, beta-barrel domain"/>
    <property type="match status" value="1"/>
</dbReference>
<dbReference type="Gene3D" id="2.60.40.1120">
    <property type="entry name" value="Carboxypeptidase-like, regulatory domain"/>
    <property type="match status" value="1"/>
</dbReference>
<evidence type="ECO:0000256" key="5">
    <source>
        <dbReference type="SAM" id="SignalP"/>
    </source>
</evidence>
<dbReference type="GO" id="GO:0030246">
    <property type="term" value="F:carbohydrate binding"/>
    <property type="evidence" value="ECO:0007669"/>
    <property type="project" value="InterPro"/>
</dbReference>
<dbReference type="SUPFAM" id="SSF49452">
    <property type="entry name" value="Starch-binding domain-like"/>
    <property type="match status" value="1"/>
</dbReference>
<comment type="subcellular location">
    <subcellularLocation>
        <location evidence="1 4">Cell outer membrane</location>
    </subcellularLocation>
</comment>
<dbReference type="GO" id="GO:0009279">
    <property type="term" value="C:cell outer membrane"/>
    <property type="evidence" value="ECO:0007669"/>
    <property type="project" value="UniProtKB-SubCell"/>
</dbReference>
<gene>
    <name evidence="8" type="ORF">ENO08_02255</name>
</gene>
<dbReference type="Pfam" id="PF00593">
    <property type="entry name" value="TonB_dep_Rec_b-barrel"/>
    <property type="match status" value="1"/>
</dbReference>
<dbReference type="InterPro" id="IPR012910">
    <property type="entry name" value="Plug_dom"/>
</dbReference>
<feature type="domain" description="TonB-dependent receptor-like beta-barrel" evidence="6">
    <location>
        <begin position="413"/>
        <end position="860"/>
    </location>
</feature>
<dbReference type="InterPro" id="IPR000531">
    <property type="entry name" value="Beta-barrel_TonB"/>
</dbReference>
<dbReference type="Pfam" id="PF13620">
    <property type="entry name" value="CarboxypepD_reg"/>
    <property type="match status" value="1"/>
</dbReference>
<dbReference type="InterPro" id="IPR037066">
    <property type="entry name" value="Plug_dom_sf"/>
</dbReference>
<dbReference type="EMBL" id="DSEC01000159">
    <property type="protein sequence ID" value="HER43266.1"/>
    <property type="molecule type" value="Genomic_DNA"/>
</dbReference>
<keyword evidence="3" id="KW-0998">Cell outer membrane</keyword>
<keyword evidence="8" id="KW-0675">Receptor</keyword>
<feature type="signal peptide" evidence="5">
    <location>
        <begin position="1"/>
        <end position="20"/>
    </location>
</feature>
<name>A0A7V2AU35_UNCEI</name>
<keyword evidence="5" id="KW-0732">Signal</keyword>
<evidence type="ECO:0000259" key="6">
    <source>
        <dbReference type="Pfam" id="PF00593"/>
    </source>
</evidence>
<feature type="domain" description="TonB-dependent receptor plug" evidence="7">
    <location>
        <begin position="141"/>
        <end position="225"/>
    </location>
</feature>
<dbReference type="SUPFAM" id="SSF56935">
    <property type="entry name" value="Porins"/>
    <property type="match status" value="1"/>
</dbReference>
<protein>
    <submittedName>
        <fullName evidence="8">TonB-dependent receptor</fullName>
    </submittedName>
</protein>
<dbReference type="InterPro" id="IPR013784">
    <property type="entry name" value="Carb-bd-like_fold"/>
</dbReference>
<organism evidence="8">
    <name type="scientific">Eiseniibacteriota bacterium</name>
    <dbReference type="NCBI Taxonomy" id="2212470"/>
    <lineage>
        <taxon>Bacteria</taxon>
        <taxon>Candidatus Eiseniibacteriota</taxon>
    </lineage>
</organism>
<keyword evidence="2 4" id="KW-0472">Membrane</keyword>
<dbReference type="AlphaFoldDB" id="A0A7V2AU35"/>
<evidence type="ECO:0000256" key="2">
    <source>
        <dbReference type="ARBA" id="ARBA00023136"/>
    </source>
</evidence>
<dbReference type="InterPro" id="IPR036942">
    <property type="entry name" value="Beta-barrel_TonB_sf"/>
</dbReference>
<evidence type="ECO:0000256" key="1">
    <source>
        <dbReference type="ARBA" id="ARBA00004442"/>
    </source>
</evidence>
<keyword evidence="4" id="KW-0798">TonB box</keyword>
<evidence type="ECO:0000256" key="4">
    <source>
        <dbReference type="RuleBase" id="RU003357"/>
    </source>
</evidence>
<evidence type="ECO:0000259" key="7">
    <source>
        <dbReference type="Pfam" id="PF07715"/>
    </source>
</evidence>
<dbReference type="Pfam" id="PF07715">
    <property type="entry name" value="Plug"/>
    <property type="match status" value="1"/>
</dbReference>
<dbReference type="PANTHER" id="PTHR40980">
    <property type="entry name" value="PLUG DOMAIN-CONTAINING PROTEIN"/>
    <property type="match status" value="1"/>
</dbReference>
<accession>A0A7V2AU35</accession>
<comment type="similarity">
    <text evidence="4">Belongs to the TonB-dependent receptor family.</text>
</comment>
<evidence type="ECO:0000256" key="3">
    <source>
        <dbReference type="ARBA" id="ARBA00023237"/>
    </source>
</evidence>
<sequence length="907" mass="102786">MKFFICLLGLVFMVVPIESAAQTGMLYGSVADEKTGDKLPAVSVYMIGTTYGTSTDLDGEYSIEMLPPGRYSVRFMLAGYNSKKIDDIVIEEGREKKLNVRLEALDAAAYRIEDLVVTAERVLSTATAILTERKQSAFIGDAISAEQISMSPDATSGDALKRVTGLSIIDNKYIFVRGVTDRYNATTLNGVPVTSTDTDVDKKSFSFDLIPTSLMSNATIVKTATPDKPGDFSGGLVQISTLDLPAERIFSFGYGMSYNDKTSTRDILASQGGGDDWLGMDDGTRDLPPGDLTGNSLARELPNNWHPRTKRAPLNGSFNVALGDHHYIGTHEIGYVGALTYKNKYQKKEFSENPSYRGVPIFYFDGVRYERDILWGGLLNLNYKPTRHHKLSVKNSYVQSAEEKVSFSAGLPETGEWTKRHTIEWDERNMYLRQFGGEHAFSMLFDTKLTWNLAYSDSKAKEPDRKHVEFEKGTEDWYRLRDNYRTWSELNERSNRFDADLSIPLGGERKLKFGYAKEKRERDFSIDAWSTDPSTVRYPNYPLLILPIETIFSPENYGVNMLTFIPVTVFTGTYDGYHDLRSYFAMADMPFVLIGQRFRVVGGARIEDSEQIVNTVKAVDDPEPFAARNDDRDVLPSVNLTYMLGDFTNLRFAYSHSVNRPEFREMANVLYYDFDRIQNVKGNPNLERALIRNLDVRLEMFPDVNEVLAVSYFYKSLDNAIEEKLIPSPERFLRTWFNSPDGQNKGFEVELRKSFGFITHYLDGFLVTGNYTRVWSEIEYTDAHTDELGNTVVSTETREMQGQSPWTVNLSLLYSNETLGTSVNLLYNKIGRRLDAVGDSRDEDVYEEPRGLFDIALSQRMPFGCKAKFVIQNLSDEDIVFTSGPEKDSHETISTGRTYSFSISYNF</sequence>
<evidence type="ECO:0000313" key="8">
    <source>
        <dbReference type="EMBL" id="HER43266.1"/>
    </source>
</evidence>
<dbReference type="Gene3D" id="2.170.130.10">
    <property type="entry name" value="TonB-dependent receptor, plug domain"/>
    <property type="match status" value="1"/>
</dbReference>
<dbReference type="PANTHER" id="PTHR40980:SF4">
    <property type="entry name" value="TONB-DEPENDENT RECEPTOR-LIKE BETA-BARREL DOMAIN-CONTAINING PROTEIN"/>
    <property type="match status" value="1"/>
</dbReference>